<reference evidence="2" key="1">
    <citation type="journal article" date="2019" name="Int. J. Syst. Evol. Microbiol.">
        <title>The Global Catalogue of Microorganisms (GCM) 10K type strain sequencing project: providing services to taxonomists for standard genome sequencing and annotation.</title>
        <authorList>
            <consortium name="The Broad Institute Genomics Platform"/>
            <consortium name="The Broad Institute Genome Sequencing Center for Infectious Disease"/>
            <person name="Wu L."/>
            <person name="Ma J."/>
        </authorList>
    </citation>
    <scope>NUCLEOTIDE SEQUENCE [LARGE SCALE GENOMIC DNA]</scope>
    <source>
        <strain evidence="2">JCM 17021</strain>
    </source>
</reference>
<dbReference type="NCBIfam" id="TIGR04089">
    <property type="entry name" value="exp_by_SipW_III"/>
    <property type="match status" value="1"/>
</dbReference>
<protein>
    <recommendedName>
        <fullName evidence="3">Alternate-type signal peptide domain-containing protein</fullName>
    </recommendedName>
</protein>
<dbReference type="InterPro" id="IPR023833">
    <property type="entry name" value="Signal_pept_SipW-depend-type"/>
</dbReference>
<sequence>MNKLLKGSIAGAAGIALLMGGAGTFALWNQTATVSGGTVSAGTLTAVPAATGSWSVKHGIGGTPATFASSTLFTVVPGDIVTYTQDVVVTATGANLTAAVSLTPASITAATPVIPNVAQSAANSALAGFLNSTGAVVTAVTKGTTTAFPTAVAQGTSTATVTVVLTFPNGAAGVENGAKAGVVDLSGLGFTVTQN</sequence>
<dbReference type="NCBIfam" id="TIGR04088">
    <property type="entry name" value="cognate_SipW"/>
    <property type="match status" value="1"/>
</dbReference>
<proteinExistence type="predicted"/>
<name>A0ABP7KLZ1_9MICO</name>
<evidence type="ECO:0000313" key="1">
    <source>
        <dbReference type="EMBL" id="GAA3881466.1"/>
    </source>
</evidence>
<dbReference type="InterPro" id="IPR024006">
    <property type="entry name" value="Alt_signal_exp_actinobact"/>
</dbReference>
<gene>
    <name evidence="1" type="ORF">GCM10022381_24650</name>
</gene>
<dbReference type="Proteomes" id="UP001501803">
    <property type="component" value="Unassembled WGS sequence"/>
</dbReference>
<dbReference type="EMBL" id="BAABCN010000007">
    <property type="protein sequence ID" value="GAA3881466.1"/>
    <property type="molecule type" value="Genomic_DNA"/>
</dbReference>
<evidence type="ECO:0000313" key="2">
    <source>
        <dbReference type="Proteomes" id="UP001501803"/>
    </source>
</evidence>
<comment type="caution">
    <text evidence="1">The sequence shown here is derived from an EMBL/GenBank/DDBJ whole genome shotgun (WGS) entry which is preliminary data.</text>
</comment>
<dbReference type="RefSeq" id="WP_345066986.1">
    <property type="nucleotide sequence ID" value="NZ_BAABCN010000007.1"/>
</dbReference>
<accession>A0ABP7KLZ1</accession>
<keyword evidence="2" id="KW-1185">Reference proteome</keyword>
<evidence type="ECO:0008006" key="3">
    <source>
        <dbReference type="Google" id="ProtNLM"/>
    </source>
</evidence>
<organism evidence="1 2">
    <name type="scientific">Leifsonia kafniensis</name>
    <dbReference type="NCBI Taxonomy" id="475957"/>
    <lineage>
        <taxon>Bacteria</taxon>
        <taxon>Bacillati</taxon>
        <taxon>Actinomycetota</taxon>
        <taxon>Actinomycetes</taxon>
        <taxon>Micrococcales</taxon>
        <taxon>Microbacteriaceae</taxon>
        <taxon>Leifsonia</taxon>
    </lineage>
</organism>